<proteinExistence type="predicted"/>
<sequence>MGPPRRQSSPRLATD</sequence>
<name>A0A0A9BF84_ARUDO</name>
<reference evidence="1" key="2">
    <citation type="journal article" date="2015" name="Data Brief">
        <title>Shoot transcriptome of the giant reed, Arundo donax.</title>
        <authorList>
            <person name="Barrero R.A."/>
            <person name="Guerrero F.D."/>
            <person name="Moolhuijzen P."/>
            <person name="Goolsby J.A."/>
            <person name="Tidwell J."/>
            <person name="Bellgard S.E."/>
            <person name="Bellgard M.I."/>
        </authorList>
    </citation>
    <scope>NUCLEOTIDE SEQUENCE</scope>
    <source>
        <tissue evidence="1">Shoot tissue taken approximately 20 cm above the soil surface</tissue>
    </source>
</reference>
<accession>A0A0A9BF84</accession>
<protein>
    <submittedName>
        <fullName evidence="1">Uncharacterized protein</fullName>
    </submittedName>
</protein>
<evidence type="ECO:0000313" key="1">
    <source>
        <dbReference type="EMBL" id="JAD62589.1"/>
    </source>
</evidence>
<organism evidence="1">
    <name type="scientific">Arundo donax</name>
    <name type="common">Giant reed</name>
    <name type="synonym">Donax arundinaceus</name>
    <dbReference type="NCBI Taxonomy" id="35708"/>
    <lineage>
        <taxon>Eukaryota</taxon>
        <taxon>Viridiplantae</taxon>
        <taxon>Streptophyta</taxon>
        <taxon>Embryophyta</taxon>
        <taxon>Tracheophyta</taxon>
        <taxon>Spermatophyta</taxon>
        <taxon>Magnoliopsida</taxon>
        <taxon>Liliopsida</taxon>
        <taxon>Poales</taxon>
        <taxon>Poaceae</taxon>
        <taxon>PACMAD clade</taxon>
        <taxon>Arundinoideae</taxon>
        <taxon>Arundineae</taxon>
        <taxon>Arundo</taxon>
    </lineage>
</organism>
<reference evidence="1" key="1">
    <citation type="submission" date="2014-09" db="EMBL/GenBank/DDBJ databases">
        <authorList>
            <person name="Magalhaes I.L.F."/>
            <person name="Oliveira U."/>
            <person name="Santos F.R."/>
            <person name="Vidigal T.H.D.A."/>
            <person name="Brescovit A.D."/>
            <person name="Santos A.J."/>
        </authorList>
    </citation>
    <scope>NUCLEOTIDE SEQUENCE</scope>
    <source>
        <tissue evidence="1">Shoot tissue taken approximately 20 cm above the soil surface</tissue>
    </source>
</reference>
<dbReference type="EMBL" id="GBRH01235306">
    <property type="protein sequence ID" value="JAD62589.1"/>
    <property type="molecule type" value="Transcribed_RNA"/>
</dbReference>